<dbReference type="InterPro" id="IPR000953">
    <property type="entry name" value="Chromo/chromo_shadow_dom"/>
</dbReference>
<name>A0AAD4C672_BOLED</name>
<dbReference type="AlphaFoldDB" id="A0AAD4C672"/>
<protein>
    <recommendedName>
        <fullName evidence="4">Chromo domain-containing protein</fullName>
    </recommendedName>
</protein>
<evidence type="ECO:0000256" key="2">
    <source>
        <dbReference type="ARBA" id="ARBA00023242"/>
    </source>
</evidence>
<dbReference type="SMART" id="SM00298">
    <property type="entry name" value="CHROMO"/>
    <property type="match status" value="1"/>
</dbReference>
<reference evidence="5" key="2">
    <citation type="journal article" date="2020" name="Nat. Commun.">
        <title>Large-scale genome sequencing of mycorrhizal fungi provides insights into the early evolution of symbiotic traits.</title>
        <authorList>
            <person name="Miyauchi S."/>
            <person name="Kiss E."/>
            <person name="Kuo A."/>
            <person name="Drula E."/>
            <person name="Kohler A."/>
            <person name="Sanchez-Garcia M."/>
            <person name="Morin E."/>
            <person name="Andreopoulos B."/>
            <person name="Barry K.W."/>
            <person name="Bonito G."/>
            <person name="Buee M."/>
            <person name="Carver A."/>
            <person name="Chen C."/>
            <person name="Cichocki N."/>
            <person name="Clum A."/>
            <person name="Culley D."/>
            <person name="Crous P.W."/>
            <person name="Fauchery L."/>
            <person name="Girlanda M."/>
            <person name="Hayes R.D."/>
            <person name="Keri Z."/>
            <person name="LaButti K."/>
            <person name="Lipzen A."/>
            <person name="Lombard V."/>
            <person name="Magnuson J."/>
            <person name="Maillard F."/>
            <person name="Murat C."/>
            <person name="Nolan M."/>
            <person name="Ohm R.A."/>
            <person name="Pangilinan J."/>
            <person name="Pereira M.F."/>
            <person name="Perotto S."/>
            <person name="Peter M."/>
            <person name="Pfister S."/>
            <person name="Riley R."/>
            <person name="Sitrit Y."/>
            <person name="Stielow J.B."/>
            <person name="Szollosi G."/>
            <person name="Zifcakova L."/>
            <person name="Stursova M."/>
            <person name="Spatafora J.W."/>
            <person name="Tedersoo L."/>
            <person name="Vaario L.M."/>
            <person name="Yamada A."/>
            <person name="Yan M."/>
            <person name="Wang P."/>
            <person name="Xu J."/>
            <person name="Bruns T."/>
            <person name="Baldrian P."/>
            <person name="Vilgalys R."/>
            <person name="Dunand C."/>
            <person name="Henrissat B."/>
            <person name="Grigoriev I.V."/>
            <person name="Hibbett D."/>
            <person name="Nagy L.G."/>
            <person name="Martin F.M."/>
        </authorList>
    </citation>
    <scope>NUCLEOTIDE SEQUENCE</scope>
    <source>
        <strain evidence="5">BED1</strain>
    </source>
</reference>
<organism evidence="5 6">
    <name type="scientific">Boletus edulis BED1</name>
    <dbReference type="NCBI Taxonomy" id="1328754"/>
    <lineage>
        <taxon>Eukaryota</taxon>
        <taxon>Fungi</taxon>
        <taxon>Dikarya</taxon>
        <taxon>Basidiomycota</taxon>
        <taxon>Agaricomycotina</taxon>
        <taxon>Agaricomycetes</taxon>
        <taxon>Agaricomycetidae</taxon>
        <taxon>Boletales</taxon>
        <taxon>Boletineae</taxon>
        <taxon>Boletaceae</taxon>
        <taxon>Boletoideae</taxon>
        <taxon>Boletus</taxon>
    </lineage>
</organism>
<sequence length="291" mass="33831">MPRAADATYVTSESEGERVQTGSTKKTYASKKRRAVSASESDVEEVEEVNDEPEETTAEGEEDEVEEEYEIEKILDAKKGQFSGGRMGYFVKWKGYDEQHNSWVDERDAGNAKDLIDRFWAEKKKSKPGPRKSEPIKSKPKPVEKPSRKSLIELVDSSVEPEIHVKKRGRAKKDEQPSDKIETRDEDEDEHRAKKKPRRSNGLPRQEKRESDEDTVGNMKKHMKAPSWEELIDTIDTVEREEDELYVFFTLKADKKRVRENSRLCAEKFPQKLIMFYESNLRWKTEEPIEG</sequence>
<comment type="subcellular location">
    <subcellularLocation>
        <location evidence="1">Nucleus</location>
    </subcellularLocation>
</comment>
<dbReference type="EMBL" id="WHUW01000003">
    <property type="protein sequence ID" value="KAF8449319.1"/>
    <property type="molecule type" value="Genomic_DNA"/>
</dbReference>
<dbReference type="InterPro" id="IPR051219">
    <property type="entry name" value="Heterochromatin_chromo-domain"/>
</dbReference>
<feature type="region of interest" description="Disordered" evidence="3">
    <location>
        <begin position="119"/>
        <end position="222"/>
    </location>
</feature>
<dbReference type="GO" id="GO:0006338">
    <property type="term" value="P:chromatin remodeling"/>
    <property type="evidence" value="ECO:0007669"/>
    <property type="project" value="UniProtKB-ARBA"/>
</dbReference>
<evidence type="ECO:0000313" key="6">
    <source>
        <dbReference type="Proteomes" id="UP001194468"/>
    </source>
</evidence>
<reference evidence="5" key="1">
    <citation type="submission" date="2019-10" db="EMBL/GenBank/DDBJ databases">
        <authorList>
            <consortium name="DOE Joint Genome Institute"/>
            <person name="Kuo A."/>
            <person name="Miyauchi S."/>
            <person name="Kiss E."/>
            <person name="Drula E."/>
            <person name="Kohler A."/>
            <person name="Sanchez-Garcia M."/>
            <person name="Andreopoulos B."/>
            <person name="Barry K.W."/>
            <person name="Bonito G."/>
            <person name="Buee M."/>
            <person name="Carver A."/>
            <person name="Chen C."/>
            <person name="Cichocki N."/>
            <person name="Clum A."/>
            <person name="Culley D."/>
            <person name="Crous P.W."/>
            <person name="Fauchery L."/>
            <person name="Girlanda M."/>
            <person name="Hayes R."/>
            <person name="Keri Z."/>
            <person name="LaButti K."/>
            <person name="Lipzen A."/>
            <person name="Lombard V."/>
            <person name="Magnuson J."/>
            <person name="Maillard F."/>
            <person name="Morin E."/>
            <person name="Murat C."/>
            <person name="Nolan M."/>
            <person name="Ohm R."/>
            <person name="Pangilinan J."/>
            <person name="Pereira M."/>
            <person name="Perotto S."/>
            <person name="Peter M."/>
            <person name="Riley R."/>
            <person name="Sitrit Y."/>
            <person name="Stielow B."/>
            <person name="Szollosi G."/>
            <person name="Zifcakova L."/>
            <person name="Stursova M."/>
            <person name="Spatafora J.W."/>
            <person name="Tedersoo L."/>
            <person name="Vaario L.-M."/>
            <person name="Yamada A."/>
            <person name="Yan M."/>
            <person name="Wang P."/>
            <person name="Xu J."/>
            <person name="Bruns T."/>
            <person name="Baldrian P."/>
            <person name="Vilgalys R."/>
            <person name="Henrissat B."/>
            <person name="Grigoriev I.V."/>
            <person name="Hibbett D."/>
            <person name="Nagy L.G."/>
            <person name="Martin F.M."/>
        </authorList>
    </citation>
    <scope>NUCLEOTIDE SEQUENCE</scope>
    <source>
        <strain evidence="5">BED1</strain>
    </source>
</reference>
<dbReference type="InterPro" id="IPR023780">
    <property type="entry name" value="Chromo_domain"/>
</dbReference>
<dbReference type="Pfam" id="PF01393">
    <property type="entry name" value="Chromo_shadow"/>
    <property type="match status" value="1"/>
</dbReference>
<dbReference type="Pfam" id="PF00385">
    <property type="entry name" value="Chromo"/>
    <property type="match status" value="1"/>
</dbReference>
<feature type="compositionally biased region" description="Basic and acidic residues" evidence="3">
    <location>
        <begin position="172"/>
        <end position="183"/>
    </location>
</feature>
<feature type="compositionally biased region" description="Basic and acidic residues" evidence="3">
    <location>
        <begin position="131"/>
        <end position="151"/>
    </location>
</feature>
<evidence type="ECO:0000256" key="1">
    <source>
        <dbReference type="ARBA" id="ARBA00004123"/>
    </source>
</evidence>
<feature type="domain" description="Chromo" evidence="4">
    <location>
        <begin position="69"/>
        <end position="131"/>
    </location>
</feature>
<dbReference type="PROSITE" id="PS50013">
    <property type="entry name" value="CHROMO_2"/>
    <property type="match status" value="1"/>
</dbReference>
<gene>
    <name evidence="5" type="ORF">L210DRAFT_3618906</name>
</gene>
<dbReference type="InterPro" id="IPR008251">
    <property type="entry name" value="Chromo_shadow_dom"/>
</dbReference>
<evidence type="ECO:0000259" key="4">
    <source>
        <dbReference type="PROSITE" id="PS50013"/>
    </source>
</evidence>
<accession>A0AAD4C672</accession>
<keyword evidence="6" id="KW-1185">Reference proteome</keyword>
<proteinExistence type="predicted"/>
<dbReference type="SUPFAM" id="SSF54160">
    <property type="entry name" value="Chromo domain-like"/>
    <property type="match status" value="2"/>
</dbReference>
<dbReference type="InterPro" id="IPR016197">
    <property type="entry name" value="Chromo-like_dom_sf"/>
</dbReference>
<evidence type="ECO:0000256" key="3">
    <source>
        <dbReference type="SAM" id="MobiDB-lite"/>
    </source>
</evidence>
<evidence type="ECO:0000313" key="5">
    <source>
        <dbReference type="EMBL" id="KAF8449319.1"/>
    </source>
</evidence>
<feature type="region of interest" description="Disordered" evidence="3">
    <location>
        <begin position="1"/>
        <end position="68"/>
    </location>
</feature>
<keyword evidence="2" id="KW-0539">Nucleus</keyword>
<dbReference type="Proteomes" id="UP001194468">
    <property type="component" value="Unassembled WGS sequence"/>
</dbReference>
<feature type="compositionally biased region" description="Acidic residues" evidence="3">
    <location>
        <begin position="41"/>
        <end position="68"/>
    </location>
</feature>
<dbReference type="GO" id="GO:0005634">
    <property type="term" value="C:nucleus"/>
    <property type="evidence" value="ECO:0007669"/>
    <property type="project" value="UniProtKB-SubCell"/>
</dbReference>
<dbReference type="PANTHER" id="PTHR22812">
    <property type="entry name" value="CHROMOBOX PROTEIN"/>
    <property type="match status" value="1"/>
</dbReference>
<comment type="caution">
    <text evidence="5">The sequence shown here is derived from an EMBL/GenBank/DDBJ whole genome shotgun (WGS) entry which is preliminary data.</text>
</comment>
<dbReference type="Gene3D" id="2.40.50.40">
    <property type="match status" value="2"/>
</dbReference>
<dbReference type="SMART" id="SM00300">
    <property type="entry name" value="ChSh"/>
    <property type="match status" value="1"/>
</dbReference>